<sequence>MNRRLSPFSGRSFLYRNRFASAWKLANGCDAAVGLVICFSLLLFVFVTPSVGDAQDDILINSFETANYGEWRVEGEAFGTSPAQGTLPGQMQVTGFEGKGLVNSYLGGDKSKGKLTSPEFTIERDFIKFLIGGGGHEGKTCINLIIAGEIVQSATGPNLQPGGSEFLNWENWDVQDRKGQKAILQIVDDSSGGWGHINVDQILQSHTKTVKRPAPATKEPANANPHPETTKELKITGKYILFPVSNKGQRGRMTVYVGDQLVHNLDCDFPASQDSIDWWTYLDMSEYVGKTAKIIARAAPEICEMWESNDEIRHLQPLYQETLRPQFHISQMRGWNNDPNGMFYHDGQYHFFWQCNPAGRDWANMYWGYATSRDMVHWTEHDRALRPFGGDVENRHPKMAVKNCFSGSGNIDFNNTAGWQTGDEKTMVLAFTDTGCGESLAYSTDRGTTWTVYEGNPVIEHKGRDPKLMWYEPGKHWVIAVYDEQPEQGRSIAIYTSKDLKEWKLASNLPGYFECAEIFELPVDGDPTKTKWVIFAADAKYALGEFDGNTFTPEHEGKHQVHWGSYYASQCFSNSPDGRVVQVGWARINMPDMPFNQTFSVPTNLTLRTTEDGVRMFANPIKELEGLRKLNPNSVENKKLTRDTPVVKFDVTDQLFDIVVTLKNGNASKAKLKFGENVATYDFDAQKLDEMPLKTQDGRVTFRILVDRPMFEMIGADGACFKTSSRRDMGQPIGEVSLSAEGGSLTVESLVVYEMTSVW</sequence>
<evidence type="ECO:0000256" key="4">
    <source>
        <dbReference type="SAM" id="MobiDB-lite"/>
    </source>
</evidence>
<keyword evidence="2 6" id="KW-0378">Hydrolase</keyword>
<dbReference type="Pfam" id="PF00251">
    <property type="entry name" value="Glyco_hydro_32N"/>
    <property type="match status" value="1"/>
</dbReference>
<comment type="similarity">
    <text evidence="1">Belongs to the glycosyl hydrolase 32 family.</text>
</comment>
<dbReference type="GO" id="GO:0005737">
    <property type="term" value="C:cytoplasm"/>
    <property type="evidence" value="ECO:0007669"/>
    <property type="project" value="TreeGrafter"/>
</dbReference>
<organism evidence="6 7">
    <name type="scientific">Novipirellula artificiosorum</name>
    <dbReference type="NCBI Taxonomy" id="2528016"/>
    <lineage>
        <taxon>Bacteria</taxon>
        <taxon>Pseudomonadati</taxon>
        <taxon>Planctomycetota</taxon>
        <taxon>Planctomycetia</taxon>
        <taxon>Pirellulales</taxon>
        <taxon>Pirellulaceae</taxon>
        <taxon>Novipirellula</taxon>
    </lineage>
</organism>
<dbReference type="AlphaFoldDB" id="A0A5C6DAV1"/>
<dbReference type="RefSeq" id="WP_197231703.1">
    <property type="nucleotide sequence ID" value="NZ_SJPV01000014.1"/>
</dbReference>
<dbReference type="GO" id="GO:0004575">
    <property type="term" value="F:sucrose alpha-glucosidase activity"/>
    <property type="evidence" value="ECO:0007669"/>
    <property type="project" value="TreeGrafter"/>
</dbReference>
<evidence type="ECO:0000313" key="7">
    <source>
        <dbReference type="Proteomes" id="UP000319143"/>
    </source>
</evidence>
<comment type="caution">
    <text evidence="6">The sequence shown here is derived from an EMBL/GenBank/DDBJ whole genome shotgun (WGS) entry which is preliminary data.</text>
</comment>
<name>A0A5C6DAV1_9BACT</name>
<dbReference type="GO" id="GO:0051669">
    <property type="term" value="F:fructan beta-fructosidase activity"/>
    <property type="evidence" value="ECO:0007669"/>
    <property type="project" value="UniProtKB-EC"/>
</dbReference>
<dbReference type="InterPro" id="IPR013320">
    <property type="entry name" value="ConA-like_dom_sf"/>
</dbReference>
<dbReference type="PANTHER" id="PTHR42800">
    <property type="entry name" value="EXOINULINASE INUD (AFU_ORTHOLOGUE AFUA_5G00480)"/>
    <property type="match status" value="1"/>
</dbReference>
<dbReference type="EC" id="3.2.1.80" evidence="6"/>
<evidence type="ECO:0000259" key="5">
    <source>
        <dbReference type="Pfam" id="PF00251"/>
    </source>
</evidence>
<reference evidence="6 7" key="1">
    <citation type="submission" date="2019-02" db="EMBL/GenBank/DDBJ databases">
        <title>Deep-cultivation of Planctomycetes and their phenomic and genomic characterization uncovers novel biology.</title>
        <authorList>
            <person name="Wiegand S."/>
            <person name="Jogler M."/>
            <person name="Boedeker C."/>
            <person name="Pinto D."/>
            <person name="Vollmers J."/>
            <person name="Rivas-Marin E."/>
            <person name="Kohn T."/>
            <person name="Peeters S.H."/>
            <person name="Heuer A."/>
            <person name="Rast P."/>
            <person name="Oberbeckmann S."/>
            <person name="Bunk B."/>
            <person name="Jeske O."/>
            <person name="Meyerdierks A."/>
            <person name="Storesund J.E."/>
            <person name="Kallscheuer N."/>
            <person name="Luecker S."/>
            <person name="Lage O.M."/>
            <person name="Pohl T."/>
            <person name="Merkel B.J."/>
            <person name="Hornburger P."/>
            <person name="Mueller R.-W."/>
            <person name="Bruemmer F."/>
            <person name="Labrenz M."/>
            <person name="Spormann A.M."/>
            <person name="Op Den Camp H."/>
            <person name="Overmann J."/>
            <person name="Amann R."/>
            <person name="Jetten M.S.M."/>
            <person name="Mascher T."/>
            <person name="Medema M.H."/>
            <person name="Devos D.P."/>
            <person name="Kaster A.-K."/>
            <person name="Ovreas L."/>
            <person name="Rohde M."/>
            <person name="Galperin M.Y."/>
            <person name="Jogler C."/>
        </authorList>
    </citation>
    <scope>NUCLEOTIDE SEQUENCE [LARGE SCALE GENOMIC DNA]</scope>
    <source>
        <strain evidence="6 7">Poly41</strain>
    </source>
</reference>
<dbReference type="Gene3D" id="2.115.10.20">
    <property type="entry name" value="Glycosyl hydrolase domain, family 43"/>
    <property type="match status" value="1"/>
</dbReference>
<dbReference type="SMART" id="SM00640">
    <property type="entry name" value="Glyco_32"/>
    <property type="match status" value="1"/>
</dbReference>
<feature type="domain" description="Glycosyl hydrolase family 32 N-terminal" evidence="5">
    <location>
        <begin position="328"/>
        <end position="610"/>
    </location>
</feature>
<proteinExistence type="inferred from homology"/>
<dbReference type="CDD" id="cd18622">
    <property type="entry name" value="GH32_Inu-like"/>
    <property type="match status" value="1"/>
</dbReference>
<keyword evidence="3 6" id="KW-0326">Glycosidase</keyword>
<dbReference type="Proteomes" id="UP000319143">
    <property type="component" value="Unassembled WGS sequence"/>
</dbReference>
<dbReference type="PANTHER" id="PTHR42800:SF1">
    <property type="entry name" value="EXOINULINASE INUD (AFU_ORTHOLOGUE AFUA_5G00480)"/>
    <property type="match status" value="1"/>
</dbReference>
<dbReference type="InterPro" id="IPR013148">
    <property type="entry name" value="Glyco_hydro_32_N"/>
</dbReference>
<gene>
    <name evidence="6" type="primary">sacC_3</name>
    <name evidence="6" type="ORF">Poly41_58770</name>
</gene>
<dbReference type="InterPro" id="IPR023296">
    <property type="entry name" value="Glyco_hydro_beta-prop_sf"/>
</dbReference>
<evidence type="ECO:0000256" key="2">
    <source>
        <dbReference type="ARBA" id="ARBA00022801"/>
    </source>
</evidence>
<dbReference type="Gene3D" id="2.60.120.560">
    <property type="entry name" value="Exo-inulinase, domain 1"/>
    <property type="match status" value="1"/>
</dbReference>
<evidence type="ECO:0000256" key="1">
    <source>
        <dbReference type="ARBA" id="ARBA00009902"/>
    </source>
</evidence>
<dbReference type="EMBL" id="SJPV01000014">
    <property type="protein sequence ID" value="TWU31989.1"/>
    <property type="molecule type" value="Genomic_DNA"/>
</dbReference>
<protein>
    <submittedName>
        <fullName evidence="6">Levanase</fullName>
        <ecNumber evidence="6">3.2.1.80</ecNumber>
    </submittedName>
</protein>
<dbReference type="GO" id="GO:0005987">
    <property type="term" value="P:sucrose catabolic process"/>
    <property type="evidence" value="ECO:0007669"/>
    <property type="project" value="TreeGrafter"/>
</dbReference>
<dbReference type="SUPFAM" id="SSF75005">
    <property type="entry name" value="Arabinanase/levansucrase/invertase"/>
    <property type="match status" value="1"/>
</dbReference>
<accession>A0A5C6DAV1</accession>
<feature type="region of interest" description="Disordered" evidence="4">
    <location>
        <begin position="210"/>
        <end position="230"/>
    </location>
</feature>
<evidence type="ECO:0000313" key="6">
    <source>
        <dbReference type="EMBL" id="TWU31989.1"/>
    </source>
</evidence>
<dbReference type="SUPFAM" id="SSF49899">
    <property type="entry name" value="Concanavalin A-like lectins/glucanases"/>
    <property type="match status" value="1"/>
</dbReference>
<keyword evidence="7" id="KW-1185">Reference proteome</keyword>
<dbReference type="InterPro" id="IPR001362">
    <property type="entry name" value="Glyco_hydro_32"/>
</dbReference>
<evidence type="ECO:0000256" key="3">
    <source>
        <dbReference type="ARBA" id="ARBA00023295"/>
    </source>
</evidence>